<dbReference type="Pfam" id="PF03372">
    <property type="entry name" value="Exo_endo_phos"/>
    <property type="match status" value="1"/>
</dbReference>
<keyword evidence="4" id="KW-1185">Reference proteome</keyword>
<evidence type="ECO:0000313" key="3">
    <source>
        <dbReference type="EMBL" id="TFJ92488.1"/>
    </source>
</evidence>
<dbReference type="GO" id="GO:0016787">
    <property type="term" value="F:hydrolase activity"/>
    <property type="evidence" value="ECO:0007669"/>
    <property type="project" value="UniProtKB-KW"/>
</dbReference>
<name>A0A4Y9A9D0_9BACI</name>
<protein>
    <submittedName>
        <fullName evidence="3">Metal-dependent hydrolase</fullName>
    </submittedName>
</protein>
<dbReference type="InterPro" id="IPR051916">
    <property type="entry name" value="GPI-anchor_lipid_remodeler"/>
</dbReference>
<dbReference type="OrthoDB" id="155529at2"/>
<dbReference type="Proteomes" id="UP000298484">
    <property type="component" value="Unassembled WGS sequence"/>
</dbReference>
<organism evidence="3 4">
    <name type="scientific">Lentibacillus salicampi</name>
    <dbReference type="NCBI Taxonomy" id="175306"/>
    <lineage>
        <taxon>Bacteria</taxon>
        <taxon>Bacillati</taxon>
        <taxon>Bacillota</taxon>
        <taxon>Bacilli</taxon>
        <taxon>Bacillales</taxon>
        <taxon>Bacillaceae</taxon>
        <taxon>Lentibacillus</taxon>
    </lineage>
</organism>
<dbReference type="AlphaFoldDB" id="A0A4Y9A9D0"/>
<dbReference type="GO" id="GO:0006506">
    <property type="term" value="P:GPI anchor biosynthetic process"/>
    <property type="evidence" value="ECO:0007669"/>
    <property type="project" value="TreeGrafter"/>
</dbReference>
<accession>A0A4Y9A9D0</accession>
<dbReference type="InterPro" id="IPR036691">
    <property type="entry name" value="Endo/exonu/phosph_ase_sf"/>
</dbReference>
<feature type="domain" description="Endonuclease/exonuclease/phosphatase" evidence="1">
    <location>
        <begin position="31"/>
        <end position="263"/>
    </location>
</feature>
<sequence>MVILFAVLPVTVAGKAQEDNQPANELTVRLATYNMHTGIGTDGSYNLDRLAETIRESGSDIIGLQEVDVNWSSRSQFENQVEILTDTLNMDYFFAPIYNLDPPAAGEPRRQYGIAVLSKYPILHAENREIARLSTQDADPVPKPAPGFLEAQIHVDGEEVWFYVTHLDYRSDPTVRELQVDDMRDITSSHSNSILTGDMNATPDSPELAPLFEQFEDTWALTNEDPGYTFPSDSPDKRIDYVLTTPGMEVQSASVISSMASDHLPVTADVTLEPGEHPLDASSLKALVDHFDEEGEFTSDVDVHSLKMHLAAVSHYEDREAAEKVVKHMEGFKRLLDHQQDNISEDAYETLKTDADYLISDWQ</sequence>
<keyword evidence="3" id="KW-0378">Hydrolase</keyword>
<dbReference type="Gene3D" id="3.60.10.10">
    <property type="entry name" value="Endonuclease/exonuclease/phosphatase"/>
    <property type="match status" value="1"/>
</dbReference>
<comment type="caution">
    <text evidence="3">The sequence shown here is derived from an EMBL/GenBank/DDBJ whole genome shotgun (WGS) entry which is preliminary data.</text>
</comment>
<evidence type="ECO:0000313" key="4">
    <source>
        <dbReference type="Proteomes" id="UP000298484"/>
    </source>
</evidence>
<dbReference type="PANTHER" id="PTHR14859:SF15">
    <property type="entry name" value="ENDONUCLEASE_EXONUCLEASE_PHOSPHATASE DOMAIN-CONTAINING PROTEIN"/>
    <property type="match status" value="1"/>
</dbReference>
<dbReference type="SUPFAM" id="SSF56219">
    <property type="entry name" value="DNase I-like"/>
    <property type="match status" value="1"/>
</dbReference>
<dbReference type="Pfam" id="PF22888">
    <property type="entry name" value="FIMAH"/>
    <property type="match status" value="1"/>
</dbReference>
<evidence type="ECO:0000259" key="1">
    <source>
        <dbReference type="Pfam" id="PF03372"/>
    </source>
</evidence>
<dbReference type="InterPro" id="IPR054470">
    <property type="entry name" value="FIMAH_dom"/>
</dbReference>
<feature type="domain" description="FIMAH" evidence="2">
    <location>
        <begin position="282"/>
        <end position="359"/>
    </location>
</feature>
<dbReference type="GO" id="GO:0016020">
    <property type="term" value="C:membrane"/>
    <property type="evidence" value="ECO:0007669"/>
    <property type="project" value="GOC"/>
</dbReference>
<proteinExistence type="predicted"/>
<dbReference type="EMBL" id="SRHY01000021">
    <property type="protein sequence ID" value="TFJ92488.1"/>
    <property type="molecule type" value="Genomic_DNA"/>
</dbReference>
<gene>
    <name evidence="3" type="ORF">E4U82_12085</name>
</gene>
<dbReference type="PANTHER" id="PTHR14859">
    <property type="entry name" value="CALCOFLUOR WHITE HYPERSENSITIVE PROTEIN PRECURSOR"/>
    <property type="match status" value="1"/>
</dbReference>
<evidence type="ECO:0000259" key="2">
    <source>
        <dbReference type="Pfam" id="PF22888"/>
    </source>
</evidence>
<dbReference type="InterPro" id="IPR005135">
    <property type="entry name" value="Endo/exonuclease/phosphatase"/>
</dbReference>
<reference evidence="3 4" key="1">
    <citation type="submission" date="2019-03" db="EMBL/GenBank/DDBJ databases">
        <title>Genome sequence of Lentibacillus salicampi ATCC BAA-719.</title>
        <authorList>
            <person name="Maclea K.S."/>
            <person name="Simoes Junior M."/>
        </authorList>
    </citation>
    <scope>NUCLEOTIDE SEQUENCE [LARGE SCALE GENOMIC DNA]</scope>
    <source>
        <strain evidence="3 4">ATCC BAA-719</strain>
    </source>
</reference>